<organism evidence="1 2">
    <name type="scientific">Panagrolaimus sp. JU765</name>
    <dbReference type="NCBI Taxonomy" id="591449"/>
    <lineage>
        <taxon>Eukaryota</taxon>
        <taxon>Metazoa</taxon>
        <taxon>Ecdysozoa</taxon>
        <taxon>Nematoda</taxon>
        <taxon>Chromadorea</taxon>
        <taxon>Rhabditida</taxon>
        <taxon>Tylenchina</taxon>
        <taxon>Panagrolaimomorpha</taxon>
        <taxon>Panagrolaimoidea</taxon>
        <taxon>Panagrolaimidae</taxon>
        <taxon>Panagrolaimus</taxon>
    </lineage>
</organism>
<name>A0AC34RII1_9BILA</name>
<dbReference type="Proteomes" id="UP000887576">
    <property type="component" value="Unplaced"/>
</dbReference>
<evidence type="ECO:0000313" key="2">
    <source>
        <dbReference type="WBParaSite" id="JU765_v2.g7001.t1"/>
    </source>
</evidence>
<sequence>MDNFVDFELAEDNDLSQQSSLGLISPPVTPAPVTPSSGVRKKPIQKKTQVVNSFTRSSGVDRFDKKKHRNEKYKLYIYKQDAPFMLKVYDEETNEHIAFFCMECEQAYSPSSGGSLNDHIKNHLKRMANPFKFSNFMIKQNALAVADISNILTEHNRLAVEFLKTQLANSAISGYAVTVDETPLIQKYYGVKVQFIEEGQLKNVALSVQPIEDTTANGIWIATKKVLDFYGLDQNKIYFLSDEGSNMVSGLPNDILLICQLQLLNTTLKHSYDLYKISRKRGVEINIPDDVKNVVNLFAEKAKKLKGVITTIKQQKQFCKENKLVLKQDCDTRFLYKIFMFQSWVKIPEYLETTILQHFDKSSKFNDIKEY</sequence>
<protein>
    <submittedName>
        <fullName evidence="2">BED-type domain-containing protein</fullName>
    </submittedName>
</protein>
<evidence type="ECO:0000313" key="1">
    <source>
        <dbReference type="Proteomes" id="UP000887576"/>
    </source>
</evidence>
<accession>A0AC34RII1</accession>
<dbReference type="WBParaSite" id="JU765_v2.g7001.t1">
    <property type="protein sequence ID" value="JU765_v2.g7001.t1"/>
    <property type="gene ID" value="JU765_v2.g7001"/>
</dbReference>
<reference evidence="2" key="1">
    <citation type="submission" date="2022-11" db="UniProtKB">
        <authorList>
            <consortium name="WormBaseParasite"/>
        </authorList>
    </citation>
    <scope>IDENTIFICATION</scope>
</reference>
<proteinExistence type="predicted"/>